<feature type="region of interest" description="Disordered" evidence="2">
    <location>
        <begin position="355"/>
        <end position="420"/>
    </location>
</feature>
<dbReference type="Proteomes" id="UP000054107">
    <property type="component" value="Unassembled WGS sequence"/>
</dbReference>
<feature type="region of interest" description="Disordered" evidence="2">
    <location>
        <begin position="814"/>
        <end position="844"/>
    </location>
</feature>
<feature type="coiled-coil region" evidence="1">
    <location>
        <begin position="557"/>
        <end position="620"/>
    </location>
</feature>
<feature type="compositionally biased region" description="Polar residues" evidence="2">
    <location>
        <begin position="375"/>
        <end position="388"/>
    </location>
</feature>
<evidence type="ECO:0000256" key="2">
    <source>
        <dbReference type="SAM" id="MobiDB-lite"/>
    </source>
</evidence>
<gene>
    <name evidence="3" type="primary">PARPA_01365.1 scaffold 1359</name>
</gene>
<evidence type="ECO:0000313" key="3">
    <source>
        <dbReference type="EMBL" id="CEP08056.1"/>
    </source>
</evidence>
<evidence type="ECO:0000256" key="1">
    <source>
        <dbReference type="SAM" id="Coils"/>
    </source>
</evidence>
<sequence length="844" mass="95107">MSLNRQRPRTRVNSRAATLPPLSSIMAGADSTSTAIAAMDGSGSAFLPSIEESLQDWLSRSIPDTPSSSVSWLLDICRCCNQSDCENLETMSSTIRKLENDARLAAVIGQSLLEKHERFVTESNDMKQQLEQQVELLHDRIHELEQSLIESDACKQEYQQEKNKSVWECQKMQKTLDETTSDLDLCNSRCLQLGSELKSKNNEVEKLRIFKFMARQADIREDTLRAKLEDVKQELAVSRKAELTLESKHKKLRTKYESICFAFEKLKLDQQETSNHQLDLMWLKESNEKLRKDVLKLTSALLSPTASDLQMTSHNQLIELIKELASANNKLKSDLIDCSDLLMECRSDLYAKQDSSMHHDEGSDWNGRNDESCGRLSTSAPQRPTTILDNLPRLSRNQQKDETGAIVAQEGTPESSSAPIVHHHYHYYMRNKLLAEKGKNNTSVRPRSDQASKPTISSSSVSRIDTSSPFRQLYSQLSSVLQRLQQTDIRALNRRLRRAFDILELSSMSNSIIENIVTDVDNFRTRFSWIEDTSLVKQETWIHDISMLEFFPIVGLVQEMLKEIGQLRTTMNDLQVEYVKKVEESDIRLEEEVLRKQKEQQQQQQQQQQQKQQQQQLINKDQSKASSALTWLSNVFQRSSTTPTAKEKKTVQPMASQGSLHARFMASNISDVSVHSTSTHPLSKAKAIPCSSNSNTTAEKPPNKIAIRRQKSDIERYGPPSSFPTRSPAVAIGNEKSKRRSTSTAIVPVISFSSSPSNNNLHVNSSANNNGNSANKVAIPLRASQSAGTVRRSQSMQAPVLEYVVRRKRSTLGLSSSSANDYDLPQSTSDMTGSFATTSWLGNK</sequence>
<protein>
    <submittedName>
        <fullName evidence="3">Uncharacterized protein</fullName>
    </submittedName>
</protein>
<reference evidence="3 4" key="1">
    <citation type="submission" date="2014-09" db="EMBL/GenBank/DDBJ databases">
        <authorList>
            <person name="Ellenberger Sabrina"/>
        </authorList>
    </citation>
    <scope>NUCLEOTIDE SEQUENCE [LARGE SCALE GENOMIC DNA]</scope>
    <source>
        <strain evidence="3 4">CBS 412.66</strain>
    </source>
</reference>
<dbReference type="STRING" id="35722.A0A0B7MQ42"/>
<dbReference type="AlphaFoldDB" id="A0A0B7MQ42"/>
<keyword evidence="1" id="KW-0175">Coiled coil</keyword>
<accession>A0A0B7MQ42</accession>
<evidence type="ECO:0000313" key="4">
    <source>
        <dbReference type="Proteomes" id="UP000054107"/>
    </source>
</evidence>
<feature type="compositionally biased region" description="Low complexity" evidence="2">
    <location>
        <begin position="452"/>
        <end position="463"/>
    </location>
</feature>
<dbReference type="EMBL" id="LN719426">
    <property type="protein sequence ID" value="CEP08056.1"/>
    <property type="molecule type" value="Genomic_DNA"/>
</dbReference>
<proteinExistence type="predicted"/>
<name>A0A0B7MQ42_9FUNG</name>
<keyword evidence="4" id="KW-1185">Reference proteome</keyword>
<feature type="region of interest" description="Disordered" evidence="2">
    <location>
        <begin position="440"/>
        <end position="463"/>
    </location>
</feature>
<feature type="compositionally biased region" description="Basic and acidic residues" evidence="2">
    <location>
        <begin position="355"/>
        <end position="373"/>
    </location>
</feature>
<feature type="region of interest" description="Disordered" evidence="2">
    <location>
        <begin position="675"/>
        <end position="742"/>
    </location>
</feature>
<dbReference type="OrthoDB" id="4088568at2759"/>
<feature type="coiled-coil region" evidence="1">
    <location>
        <begin position="113"/>
        <end position="164"/>
    </location>
</feature>
<feature type="compositionally biased region" description="Polar residues" evidence="2">
    <location>
        <begin position="440"/>
        <end position="451"/>
    </location>
</feature>
<organism evidence="3 4">
    <name type="scientific">Parasitella parasitica</name>
    <dbReference type="NCBI Taxonomy" id="35722"/>
    <lineage>
        <taxon>Eukaryota</taxon>
        <taxon>Fungi</taxon>
        <taxon>Fungi incertae sedis</taxon>
        <taxon>Mucoromycota</taxon>
        <taxon>Mucoromycotina</taxon>
        <taxon>Mucoromycetes</taxon>
        <taxon>Mucorales</taxon>
        <taxon>Mucorineae</taxon>
        <taxon>Mucoraceae</taxon>
        <taxon>Parasitella</taxon>
    </lineage>
</organism>